<evidence type="ECO:0000313" key="4">
    <source>
        <dbReference type="EMBL" id="NDL68098.1"/>
    </source>
</evidence>
<evidence type="ECO:0000256" key="2">
    <source>
        <dbReference type="ARBA" id="ARBA00023239"/>
    </source>
</evidence>
<dbReference type="InterPro" id="IPR036660">
    <property type="entry name" value="Fe-S_hydroAse_TtdB_cat_sf"/>
</dbReference>
<dbReference type="EMBL" id="JAAEEH010000027">
    <property type="protein sequence ID" value="NDL68098.1"/>
    <property type="molecule type" value="Genomic_DNA"/>
</dbReference>
<proteinExistence type="inferred from homology"/>
<accession>A0A7X5HWT7</accession>
<dbReference type="GO" id="GO:0016836">
    <property type="term" value="F:hydro-lyase activity"/>
    <property type="evidence" value="ECO:0007669"/>
    <property type="project" value="InterPro"/>
</dbReference>
<comment type="similarity">
    <text evidence="1">Belongs to the class-I fumarase family.</text>
</comment>
<sequence length="184" mass="19881">MVYNLETPLTEEAVGMLKAGDKVLLTGVVYTGRDAAHKKMVEQLERGESLPFDLHGNILYYVGPTPAKPGQVIGSAGPTTSYRMDAYAPVLMDRGLKGMIGKGDRNRAVVESMIKNQVVYFGAVGGAAALIASAIEEAEVIAYEELGTEAVRKLKVRNFPVTVVIDAQGGNLYETEKAKYRNVE</sequence>
<dbReference type="Proteomes" id="UP000461585">
    <property type="component" value="Unassembled WGS sequence"/>
</dbReference>
<dbReference type="AlphaFoldDB" id="A0A7X5HWT7"/>
<dbReference type="InterPro" id="IPR004647">
    <property type="entry name" value="Fe-S_hydro-lyase_TtdB-typ_cat"/>
</dbReference>
<gene>
    <name evidence="4" type="ORF">GXN74_10130</name>
</gene>
<name>A0A7X5HWT7_9FIRM</name>
<dbReference type="SUPFAM" id="SSF117457">
    <property type="entry name" value="FumA C-terminal domain-like"/>
    <property type="match status" value="1"/>
</dbReference>
<protein>
    <submittedName>
        <fullName evidence="4">Fe-S-containing hydro-lyase</fullName>
    </submittedName>
</protein>
<dbReference type="RefSeq" id="WP_162370821.1">
    <property type="nucleotide sequence ID" value="NZ_JAAEEH010000027.1"/>
</dbReference>
<feature type="domain" description="Fe-S hydro-lyase tartrate dehydratase beta-type catalytic" evidence="3">
    <location>
        <begin position="4"/>
        <end position="175"/>
    </location>
</feature>
<evidence type="ECO:0000259" key="3">
    <source>
        <dbReference type="Pfam" id="PF05683"/>
    </source>
</evidence>
<dbReference type="NCBIfam" id="NF005310">
    <property type="entry name" value="PRK06842.1"/>
    <property type="match status" value="1"/>
</dbReference>
<evidence type="ECO:0000256" key="1">
    <source>
        <dbReference type="ARBA" id="ARBA00008876"/>
    </source>
</evidence>
<dbReference type="Gene3D" id="3.20.130.10">
    <property type="entry name" value="Fe-S hydro-lyase, tartrate dehydratase beta-type, catalytic domain"/>
    <property type="match status" value="1"/>
</dbReference>
<dbReference type="NCBIfam" id="TIGR00723">
    <property type="entry name" value="ttdB_fumA_fumB"/>
    <property type="match status" value="1"/>
</dbReference>
<keyword evidence="5" id="KW-1185">Reference proteome</keyword>
<dbReference type="PANTHER" id="PTHR43351">
    <property type="entry name" value="L(+)-TARTRATE DEHYDRATASE SUBUNIT BETA"/>
    <property type="match status" value="1"/>
</dbReference>
<reference evidence="4 5" key="1">
    <citation type="submission" date="2020-01" db="EMBL/GenBank/DDBJ databases">
        <title>Anaeroalcalibacter tamaniensis gen. nov., sp. nov., moderately halophilic strictly anaerobic fermenter bacterium from mud volcano of Taman peninsula.</title>
        <authorList>
            <person name="Frolova A."/>
            <person name="Merkel A.Y."/>
            <person name="Slobodkin A.I."/>
        </authorList>
    </citation>
    <scope>NUCLEOTIDE SEQUENCE [LARGE SCALE GENOMIC DNA]</scope>
    <source>
        <strain evidence="4 5">F-3ap</strain>
    </source>
</reference>
<comment type="caution">
    <text evidence="4">The sequence shown here is derived from an EMBL/GenBank/DDBJ whole genome shotgun (WGS) entry which is preliminary data.</text>
</comment>
<organism evidence="4 5">
    <name type="scientific">Anaerotalea alkaliphila</name>
    <dbReference type="NCBI Taxonomy" id="2662126"/>
    <lineage>
        <taxon>Bacteria</taxon>
        <taxon>Bacillati</taxon>
        <taxon>Bacillota</taxon>
        <taxon>Clostridia</taxon>
        <taxon>Eubacteriales</taxon>
        <taxon>Anaerotalea</taxon>
    </lineage>
</organism>
<evidence type="ECO:0000313" key="5">
    <source>
        <dbReference type="Proteomes" id="UP000461585"/>
    </source>
</evidence>
<dbReference type="Pfam" id="PF05683">
    <property type="entry name" value="Fumerase_C"/>
    <property type="match status" value="1"/>
</dbReference>
<dbReference type="PANTHER" id="PTHR43351:SF2">
    <property type="entry name" value="L(+)-TARTRATE DEHYDRATASE SUBUNIT BETA-RELATED"/>
    <property type="match status" value="1"/>
</dbReference>
<keyword evidence="2 4" id="KW-0456">Lyase</keyword>